<dbReference type="InterPro" id="IPR026736">
    <property type="entry name" value="Virilizer"/>
</dbReference>
<name>A0A4Y1ZPC7_ARAVE</name>
<gene>
    <name evidence="1" type="ORF">AVEN_9543_1</name>
</gene>
<evidence type="ECO:0000313" key="2">
    <source>
        <dbReference type="Proteomes" id="UP000499080"/>
    </source>
</evidence>
<dbReference type="PANTHER" id="PTHR23185:SF0">
    <property type="entry name" value="PROTEIN VIRILIZER HOMOLOG"/>
    <property type="match status" value="1"/>
</dbReference>
<accession>A0A4Y1ZPC7</accession>
<reference evidence="1 2" key="1">
    <citation type="journal article" date="2019" name="Sci. Rep.">
        <title>Orb-weaving spider Araneus ventricosus genome elucidates the spidroin gene catalogue.</title>
        <authorList>
            <person name="Kono N."/>
            <person name="Nakamura H."/>
            <person name="Ohtoshi R."/>
            <person name="Moran D.A.P."/>
            <person name="Shinohara A."/>
            <person name="Yoshida Y."/>
            <person name="Fujiwara M."/>
            <person name="Mori M."/>
            <person name="Tomita M."/>
            <person name="Arakawa K."/>
        </authorList>
    </citation>
    <scope>NUCLEOTIDE SEQUENCE [LARGE SCALE GENOMIC DNA]</scope>
</reference>
<dbReference type="EMBL" id="BGPR01076523">
    <property type="protein sequence ID" value="GBL61408.1"/>
    <property type="molecule type" value="Genomic_DNA"/>
</dbReference>
<keyword evidence="2" id="KW-1185">Reference proteome</keyword>
<organism evidence="1 2">
    <name type="scientific">Araneus ventricosus</name>
    <name type="common">Orbweaver spider</name>
    <name type="synonym">Epeira ventricosa</name>
    <dbReference type="NCBI Taxonomy" id="182803"/>
    <lineage>
        <taxon>Eukaryota</taxon>
        <taxon>Metazoa</taxon>
        <taxon>Ecdysozoa</taxon>
        <taxon>Arthropoda</taxon>
        <taxon>Chelicerata</taxon>
        <taxon>Arachnida</taxon>
        <taxon>Araneae</taxon>
        <taxon>Araneomorphae</taxon>
        <taxon>Entelegynae</taxon>
        <taxon>Araneoidea</taxon>
        <taxon>Araneidae</taxon>
        <taxon>Araneus</taxon>
    </lineage>
</organism>
<comment type="caution">
    <text evidence="1">The sequence shown here is derived from an EMBL/GenBank/DDBJ whole genome shotgun (WGS) entry which is preliminary data.</text>
</comment>
<dbReference type="GO" id="GO:0003723">
    <property type="term" value="F:RNA binding"/>
    <property type="evidence" value="ECO:0007669"/>
    <property type="project" value="TreeGrafter"/>
</dbReference>
<protein>
    <submittedName>
        <fullName evidence="1">Uncharacterized protein</fullName>
    </submittedName>
</protein>
<dbReference type="OrthoDB" id="6427812at2759"/>
<dbReference type="Proteomes" id="UP000499080">
    <property type="component" value="Unassembled WGS sequence"/>
</dbReference>
<dbReference type="GO" id="GO:0036396">
    <property type="term" value="C:RNA N6-methyladenosine methyltransferase complex"/>
    <property type="evidence" value="ECO:0007669"/>
    <property type="project" value="TreeGrafter"/>
</dbReference>
<sequence>MINYRKLWSAHLHSLSGTIQEVIVSLAATSCHPLQQLLRRVCVQLADLAAPTALFIVRAVLDALLETLILPPPDQKENLDPVVAGASERAPLLKTPTSTTARILTLVAYLVSHASFKVPLMHVLKGRQVNDVQ</sequence>
<dbReference type="PANTHER" id="PTHR23185">
    <property type="entry name" value="PROTEIN VIRILIZER HOMOLOG"/>
    <property type="match status" value="1"/>
</dbReference>
<proteinExistence type="predicted"/>
<evidence type="ECO:0000313" key="1">
    <source>
        <dbReference type="EMBL" id="GBL61408.1"/>
    </source>
</evidence>
<dbReference type="AlphaFoldDB" id="A0A4Y1ZPC7"/>